<dbReference type="GO" id="GO:0005524">
    <property type="term" value="F:ATP binding"/>
    <property type="evidence" value="ECO:0007669"/>
    <property type="project" value="UniProtKB-KW"/>
</dbReference>
<dbReference type="RefSeq" id="WP_094920956.1">
    <property type="nucleotide sequence ID" value="NZ_NPIA01000001.1"/>
</dbReference>
<dbReference type="AlphaFoldDB" id="A0A263BX20"/>
<evidence type="ECO:0000256" key="2">
    <source>
        <dbReference type="ARBA" id="ARBA00022801"/>
    </source>
</evidence>
<reference evidence="6" key="1">
    <citation type="submission" date="2017-08" db="EMBL/GenBank/DDBJ databases">
        <authorList>
            <person name="Huang Z."/>
        </authorList>
    </citation>
    <scope>NUCLEOTIDE SEQUENCE [LARGE SCALE GENOMIC DNA]</scope>
    <source>
        <strain evidence="6">SA5d-4</strain>
    </source>
</reference>
<dbReference type="InterPro" id="IPR003833">
    <property type="entry name" value="CT_C_D"/>
</dbReference>
<dbReference type="SMART" id="SM00796">
    <property type="entry name" value="AHS1"/>
    <property type="match status" value="1"/>
</dbReference>
<dbReference type="GO" id="GO:0016787">
    <property type="term" value="F:hydrolase activity"/>
    <property type="evidence" value="ECO:0007669"/>
    <property type="project" value="UniProtKB-KW"/>
</dbReference>
<comment type="caution">
    <text evidence="5">The sequence shown here is derived from an EMBL/GenBank/DDBJ whole genome shotgun (WGS) entry which is preliminary data.</text>
</comment>
<dbReference type="SUPFAM" id="SSF50891">
    <property type="entry name" value="Cyclophilin-like"/>
    <property type="match status" value="1"/>
</dbReference>
<proteinExistence type="predicted"/>
<dbReference type="InterPro" id="IPR010016">
    <property type="entry name" value="PxpB"/>
</dbReference>
<gene>
    <name evidence="5" type="ORF">CIB95_01645</name>
</gene>
<dbReference type="Pfam" id="PF02682">
    <property type="entry name" value="CT_C_D"/>
    <property type="match status" value="1"/>
</dbReference>
<evidence type="ECO:0000313" key="5">
    <source>
        <dbReference type="EMBL" id="OZM58301.1"/>
    </source>
</evidence>
<evidence type="ECO:0000256" key="3">
    <source>
        <dbReference type="ARBA" id="ARBA00022840"/>
    </source>
</evidence>
<keyword evidence="3" id="KW-0067">ATP-binding</keyword>
<dbReference type="PANTHER" id="PTHR34698">
    <property type="entry name" value="5-OXOPROLINASE SUBUNIT B"/>
    <property type="match status" value="1"/>
</dbReference>
<accession>A0A263BX20</accession>
<organism evidence="5 6">
    <name type="scientific">Lottiidibacillus patelloidae</name>
    <dbReference type="NCBI Taxonomy" id="2670334"/>
    <lineage>
        <taxon>Bacteria</taxon>
        <taxon>Bacillati</taxon>
        <taxon>Bacillota</taxon>
        <taxon>Bacilli</taxon>
        <taxon>Bacillales</taxon>
        <taxon>Bacillaceae</taxon>
        <taxon>Lottiidibacillus</taxon>
    </lineage>
</organism>
<dbReference type="NCBIfam" id="TIGR00370">
    <property type="entry name" value="5-oxoprolinase subunit PxpB"/>
    <property type="match status" value="1"/>
</dbReference>
<keyword evidence="1" id="KW-0547">Nucleotide-binding</keyword>
<name>A0A263BX20_9BACI</name>
<reference evidence="5 6" key="2">
    <citation type="submission" date="2017-09" db="EMBL/GenBank/DDBJ databases">
        <title>Bacillus patelloidae sp. nov., isolated from the intestinal tract of a marine limpet.</title>
        <authorList>
            <person name="Liu R."/>
            <person name="Dong C."/>
            <person name="Shao Z."/>
        </authorList>
    </citation>
    <scope>NUCLEOTIDE SEQUENCE [LARGE SCALE GENOMIC DNA]</scope>
    <source>
        <strain evidence="5 6">SA5d-4</strain>
    </source>
</reference>
<protein>
    <recommendedName>
        <fullName evidence="4">Carboxyltransferase domain-containing protein</fullName>
    </recommendedName>
</protein>
<dbReference type="SUPFAM" id="SSF160467">
    <property type="entry name" value="PH0987 N-terminal domain-like"/>
    <property type="match status" value="1"/>
</dbReference>
<sequence length="237" mass="26485">MKGFNAYPLGDSAITIEFGKTPSQQVLSKVKQFSQSLQLAKLAWIIEWTTAYTTVTIYCDIAKVNSIKKDNEDIFTFVIEKLSRIQSTIINDESILNKQIEIPVCYDDEFALDLEEVAKLSNLSKDDVIAFHTNAIYQVAMVGFLPGFPFLQGLPSQLTAPRKKTPRLKVLGGSVAVAGKQTGIYPSDSPGGWQIIGRTPLKFFRRHNANPSLLKAGDTVCFKRISKEQFYLLDKNQ</sequence>
<evidence type="ECO:0000256" key="1">
    <source>
        <dbReference type="ARBA" id="ARBA00022741"/>
    </source>
</evidence>
<keyword evidence="2" id="KW-0378">Hydrolase</keyword>
<dbReference type="InterPro" id="IPR029000">
    <property type="entry name" value="Cyclophilin-like_dom_sf"/>
</dbReference>
<dbReference type="Proteomes" id="UP000217083">
    <property type="component" value="Unassembled WGS sequence"/>
</dbReference>
<evidence type="ECO:0000313" key="6">
    <source>
        <dbReference type="Proteomes" id="UP000217083"/>
    </source>
</evidence>
<evidence type="ECO:0000259" key="4">
    <source>
        <dbReference type="SMART" id="SM00796"/>
    </source>
</evidence>
<feature type="domain" description="Carboxyltransferase" evidence="4">
    <location>
        <begin position="4"/>
        <end position="214"/>
    </location>
</feature>
<dbReference type="EMBL" id="NPIA01000001">
    <property type="protein sequence ID" value="OZM58301.1"/>
    <property type="molecule type" value="Genomic_DNA"/>
</dbReference>
<dbReference type="Gene3D" id="3.30.1360.40">
    <property type="match status" value="1"/>
</dbReference>
<keyword evidence="6" id="KW-1185">Reference proteome</keyword>
<dbReference type="PANTHER" id="PTHR34698:SF2">
    <property type="entry name" value="5-OXOPROLINASE SUBUNIT B"/>
    <property type="match status" value="1"/>
</dbReference>
<dbReference type="Gene3D" id="2.40.100.10">
    <property type="entry name" value="Cyclophilin-like"/>
    <property type="match status" value="1"/>
</dbReference>